<organism evidence="1 2">
    <name type="scientific">Paramuricea clavata</name>
    <name type="common">Red gorgonian</name>
    <name type="synonym">Violescent sea-whip</name>
    <dbReference type="NCBI Taxonomy" id="317549"/>
    <lineage>
        <taxon>Eukaryota</taxon>
        <taxon>Metazoa</taxon>
        <taxon>Cnidaria</taxon>
        <taxon>Anthozoa</taxon>
        <taxon>Octocorallia</taxon>
        <taxon>Malacalcyonacea</taxon>
        <taxon>Plexauridae</taxon>
        <taxon>Paramuricea</taxon>
    </lineage>
</organism>
<dbReference type="InterPro" id="IPR038648">
    <property type="entry name" value="PHR_sf"/>
</dbReference>
<dbReference type="EMBL" id="CACRXK020002278">
    <property type="protein sequence ID" value="CAB3993536.1"/>
    <property type="molecule type" value="Genomic_DNA"/>
</dbReference>
<dbReference type="Gene3D" id="2.60.120.820">
    <property type="entry name" value="PHR domain"/>
    <property type="match status" value="1"/>
</dbReference>
<evidence type="ECO:0000313" key="2">
    <source>
        <dbReference type="Proteomes" id="UP001152795"/>
    </source>
</evidence>
<reference evidence="1" key="1">
    <citation type="submission" date="2020-04" db="EMBL/GenBank/DDBJ databases">
        <authorList>
            <person name="Alioto T."/>
            <person name="Alioto T."/>
            <person name="Gomez Garrido J."/>
        </authorList>
    </citation>
    <scope>NUCLEOTIDE SEQUENCE</scope>
    <source>
        <strain evidence="1">A484AB</strain>
    </source>
</reference>
<gene>
    <name evidence="1" type="ORF">PACLA_8A048935</name>
</gene>
<proteinExistence type="predicted"/>
<name>A0A6S7GUI9_PARCT</name>
<protein>
    <submittedName>
        <fullName evidence="1">Uncharacterized protein</fullName>
    </submittedName>
</protein>
<accession>A0A6S7GUI9</accession>
<keyword evidence="2" id="KW-1185">Reference proteome</keyword>
<sequence>MTLQDFAQNASQSGILTPEEMVLFYEKFSGVERTSEVWNMSETRAKEDILLRCCRFDSYGIRIISATVSTCKDAPGILFSKPVKIHGVLLLGTEGDEYNVKLEVWSWIIEKEFNSEQDNRGISGFNVMLPVPIKVQADVPVHLKVTITDRCWTYLDAPRVRKTVETNGITVNFETKKNSHFDEIIFSEILK</sequence>
<evidence type="ECO:0000313" key="1">
    <source>
        <dbReference type="EMBL" id="CAB3993536.1"/>
    </source>
</evidence>
<comment type="caution">
    <text evidence="1">The sequence shown here is derived from an EMBL/GenBank/DDBJ whole genome shotgun (WGS) entry which is preliminary data.</text>
</comment>
<dbReference type="Proteomes" id="UP001152795">
    <property type="component" value="Unassembled WGS sequence"/>
</dbReference>
<dbReference type="AlphaFoldDB" id="A0A6S7GUI9"/>